<name>W5SVY3_9SPIR</name>
<dbReference type="Gene3D" id="1.10.3720.10">
    <property type="entry name" value="MetI-like"/>
    <property type="match status" value="1"/>
</dbReference>
<dbReference type="PANTHER" id="PTHR43848:SF2">
    <property type="entry name" value="PUTRESCINE TRANSPORT SYSTEM PERMEASE PROTEIN POTI"/>
    <property type="match status" value="1"/>
</dbReference>
<dbReference type="GO" id="GO:0005886">
    <property type="term" value="C:plasma membrane"/>
    <property type="evidence" value="ECO:0007669"/>
    <property type="project" value="UniProtKB-SubCell"/>
</dbReference>
<evidence type="ECO:0000256" key="7">
    <source>
        <dbReference type="ARBA" id="ARBA00023136"/>
    </source>
</evidence>
<evidence type="ECO:0000256" key="8">
    <source>
        <dbReference type="SAM" id="Phobius"/>
    </source>
</evidence>
<evidence type="ECO:0000256" key="2">
    <source>
        <dbReference type="ARBA" id="ARBA00007069"/>
    </source>
</evidence>
<dbReference type="Proteomes" id="UP000019330">
    <property type="component" value="Chromosome"/>
</dbReference>
<evidence type="ECO:0000256" key="6">
    <source>
        <dbReference type="ARBA" id="ARBA00022989"/>
    </source>
</evidence>
<feature type="domain" description="ABC transmembrane type-1" evidence="9">
    <location>
        <begin position="59"/>
        <end position="91"/>
    </location>
</feature>
<keyword evidence="6 8" id="KW-1133">Transmembrane helix</keyword>
<keyword evidence="5 8" id="KW-0812">Transmembrane</keyword>
<protein>
    <recommendedName>
        <fullName evidence="9">ABC transmembrane type-1 domain-containing protein</fullName>
    </recommendedName>
</protein>
<comment type="subcellular location">
    <subcellularLocation>
        <location evidence="1">Cell membrane</location>
        <topology evidence="1">Multi-pass membrane protein</topology>
    </subcellularLocation>
</comment>
<dbReference type="GO" id="GO:0055085">
    <property type="term" value="P:transmembrane transport"/>
    <property type="evidence" value="ECO:0007669"/>
    <property type="project" value="InterPro"/>
</dbReference>
<evidence type="ECO:0000256" key="5">
    <source>
        <dbReference type="ARBA" id="ARBA00022692"/>
    </source>
</evidence>
<dbReference type="PATRIC" id="fig|1313292.3.peg.689"/>
<dbReference type="InterPro" id="IPR051789">
    <property type="entry name" value="Bact_Polyamine_Transport"/>
</dbReference>
<reference evidence="10" key="1">
    <citation type="submission" date="2013-04" db="EMBL/GenBank/DDBJ databases">
        <title>Comparative Genomics of Relapsing Fever Spirochetes.</title>
        <authorList>
            <person name="Schwan T.G."/>
            <person name="Raffel S.J."/>
            <person name="Porcella S.F."/>
            <person name="Martens C.A."/>
            <person name="Bruno D.P."/>
            <person name="Ricklefs S.M."/>
            <person name="Barbian K.B."/>
        </authorList>
    </citation>
    <scope>NUCLEOTIDE SEQUENCE [LARGE SCALE GENOMIC DNA]</scope>
    <source>
        <strain evidence="10">Co53</strain>
    </source>
</reference>
<dbReference type="PROSITE" id="PS50928">
    <property type="entry name" value="ABC_TM1"/>
    <property type="match status" value="1"/>
</dbReference>
<dbReference type="STRING" id="1313292.BCO_0051501"/>
<dbReference type="EMBL" id="CP005745">
    <property type="protein sequence ID" value="AHH10828.1"/>
    <property type="molecule type" value="Genomic_DNA"/>
</dbReference>
<dbReference type="InterPro" id="IPR035906">
    <property type="entry name" value="MetI-like_sf"/>
</dbReference>
<keyword evidence="4" id="KW-1003">Cell membrane</keyword>
<evidence type="ECO:0000313" key="10">
    <source>
        <dbReference type="EMBL" id="AHH10828.1"/>
    </source>
</evidence>
<organism evidence="10 11">
    <name type="scientific">Borrelia coriaceae ATCC 43381</name>
    <dbReference type="NCBI Taxonomy" id="1408429"/>
    <lineage>
        <taxon>Bacteria</taxon>
        <taxon>Pseudomonadati</taxon>
        <taxon>Spirochaetota</taxon>
        <taxon>Spirochaetia</taxon>
        <taxon>Spirochaetales</taxon>
        <taxon>Borreliaceae</taxon>
        <taxon>Borrelia</taxon>
    </lineage>
</organism>
<accession>W5SVY3</accession>
<dbReference type="SUPFAM" id="SSF161098">
    <property type="entry name" value="MetI-like"/>
    <property type="match status" value="1"/>
</dbReference>
<evidence type="ECO:0000313" key="11">
    <source>
        <dbReference type="Proteomes" id="UP000019330"/>
    </source>
</evidence>
<dbReference type="HOGENOM" id="CLU_2421114_0_0_12"/>
<dbReference type="InterPro" id="IPR000515">
    <property type="entry name" value="MetI-like"/>
</dbReference>
<keyword evidence="7 8" id="KW-0472">Membrane</keyword>
<evidence type="ECO:0000259" key="9">
    <source>
        <dbReference type="PROSITE" id="PS50928"/>
    </source>
</evidence>
<proteinExistence type="inferred from homology"/>
<dbReference type="eggNOG" id="COG1177">
    <property type="taxonomic scope" value="Bacteria"/>
</dbReference>
<keyword evidence="11" id="KW-1185">Reference proteome</keyword>
<comment type="similarity">
    <text evidence="2">Belongs to the binding-protein-dependent transport system permease family. CysTW subfamily.</text>
</comment>
<sequence>MLKTLKNTFLCLTFGFVYAPILILVVYSFNAGDNGFFFQGFSLKWYKEVFESQQIKQVIYNTLLVAIISSLISVIIGILGAYSIYKTKNEK</sequence>
<feature type="transmembrane region" description="Helical" evidence="8">
    <location>
        <begin position="9"/>
        <end position="29"/>
    </location>
</feature>
<dbReference type="PANTHER" id="PTHR43848">
    <property type="entry name" value="PUTRESCINE TRANSPORT SYSTEM PERMEASE PROTEIN POTI"/>
    <property type="match status" value="1"/>
</dbReference>
<feature type="transmembrane region" description="Helical" evidence="8">
    <location>
        <begin position="58"/>
        <end position="85"/>
    </location>
</feature>
<evidence type="ECO:0000256" key="4">
    <source>
        <dbReference type="ARBA" id="ARBA00022475"/>
    </source>
</evidence>
<evidence type="ECO:0000256" key="1">
    <source>
        <dbReference type="ARBA" id="ARBA00004651"/>
    </source>
</evidence>
<dbReference type="AlphaFoldDB" id="W5SVY3"/>
<evidence type="ECO:0000256" key="3">
    <source>
        <dbReference type="ARBA" id="ARBA00022448"/>
    </source>
</evidence>
<keyword evidence="3" id="KW-0813">Transport</keyword>
<gene>
    <name evidence="10" type="ORF">BCO_0051501</name>
</gene>